<proteinExistence type="predicted"/>
<dbReference type="InterPro" id="IPR039189">
    <property type="entry name" value="Fcp1"/>
</dbReference>
<dbReference type="GO" id="GO:0005634">
    <property type="term" value="C:nucleus"/>
    <property type="evidence" value="ECO:0007669"/>
    <property type="project" value="UniProtKB-SubCell"/>
</dbReference>
<evidence type="ECO:0000259" key="8">
    <source>
        <dbReference type="PROSITE" id="PS50969"/>
    </source>
</evidence>
<dbReference type="OrthoDB" id="685494at2759"/>
<name>A0A1E5W692_9POAL</name>
<dbReference type="PROSITE" id="PS50969">
    <property type="entry name" value="FCP1"/>
    <property type="match status" value="1"/>
</dbReference>
<dbReference type="InterPro" id="IPR036420">
    <property type="entry name" value="BRCT_dom_sf"/>
</dbReference>
<dbReference type="GO" id="GO:0008420">
    <property type="term" value="F:RNA polymerase II CTD heptapeptide repeat phosphatase activity"/>
    <property type="evidence" value="ECO:0007669"/>
    <property type="project" value="UniProtKB-UniRule"/>
</dbReference>
<comment type="caution">
    <text evidence="9">The sequence shown here is derived from an EMBL/GenBank/DDBJ whole genome shotgun (WGS) entry which is preliminary data.</text>
</comment>
<dbReference type="InterPro" id="IPR036412">
    <property type="entry name" value="HAD-like_sf"/>
</dbReference>
<evidence type="ECO:0000256" key="4">
    <source>
        <dbReference type="ARBA" id="ARBA00047761"/>
    </source>
</evidence>
<evidence type="ECO:0000256" key="5">
    <source>
        <dbReference type="ARBA" id="ARBA00048336"/>
    </source>
</evidence>
<dbReference type="Pfam" id="PF00533">
    <property type="entry name" value="BRCT"/>
    <property type="match status" value="1"/>
</dbReference>
<dbReference type="PANTHER" id="PTHR23081">
    <property type="entry name" value="RNA POLYMERASE II CTD PHOSPHATASE"/>
    <property type="match status" value="1"/>
</dbReference>
<gene>
    <name evidence="9" type="ORF">BAE44_0006024</name>
</gene>
<evidence type="ECO:0000256" key="2">
    <source>
        <dbReference type="ARBA" id="ARBA00022801"/>
    </source>
</evidence>
<dbReference type="CDD" id="cd07521">
    <property type="entry name" value="HAD_FCP1-like"/>
    <property type="match status" value="1"/>
</dbReference>
<dbReference type="AlphaFoldDB" id="A0A1E5W692"/>
<dbReference type="SUPFAM" id="SSF52113">
    <property type="entry name" value="BRCT domain"/>
    <property type="match status" value="1"/>
</dbReference>
<comment type="catalytic activity">
    <reaction evidence="4 6">
        <text>O-phospho-L-seryl-[protein] + H2O = L-seryl-[protein] + phosphate</text>
        <dbReference type="Rhea" id="RHEA:20629"/>
        <dbReference type="Rhea" id="RHEA-COMP:9863"/>
        <dbReference type="Rhea" id="RHEA-COMP:11604"/>
        <dbReference type="ChEBI" id="CHEBI:15377"/>
        <dbReference type="ChEBI" id="CHEBI:29999"/>
        <dbReference type="ChEBI" id="CHEBI:43474"/>
        <dbReference type="ChEBI" id="CHEBI:83421"/>
        <dbReference type="EC" id="3.1.3.16"/>
    </reaction>
</comment>
<protein>
    <recommendedName>
        <fullName evidence="6">RNA polymerase II C-terminal domain phosphatase-like</fullName>
        <ecNumber evidence="6">3.1.3.16</ecNumber>
    </recommendedName>
</protein>
<evidence type="ECO:0000256" key="1">
    <source>
        <dbReference type="ARBA" id="ARBA00004123"/>
    </source>
</evidence>
<evidence type="ECO:0000313" key="10">
    <source>
        <dbReference type="Proteomes" id="UP000095767"/>
    </source>
</evidence>
<organism evidence="9 10">
    <name type="scientific">Dichanthelium oligosanthes</name>
    <dbReference type="NCBI Taxonomy" id="888268"/>
    <lineage>
        <taxon>Eukaryota</taxon>
        <taxon>Viridiplantae</taxon>
        <taxon>Streptophyta</taxon>
        <taxon>Embryophyta</taxon>
        <taxon>Tracheophyta</taxon>
        <taxon>Spermatophyta</taxon>
        <taxon>Magnoliopsida</taxon>
        <taxon>Liliopsida</taxon>
        <taxon>Poales</taxon>
        <taxon>Poaceae</taxon>
        <taxon>PACMAD clade</taxon>
        <taxon>Panicoideae</taxon>
        <taxon>Panicodae</taxon>
        <taxon>Paniceae</taxon>
        <taxon>Dichantheliinae</taxon>
        <taxon>Dichanthelium</taxon>
    </lineage>
</organism>
<dbReference type="InterPro" id="IPR011947">
    <property type="entry name" value="FCP1_euk"/>
</dbReference>
<feature type="domain" description="BRCT" evidence="7">
    <location>
        <begin position="338"/>
        <end position="412"/>
    </location>
</feature>
<evidence type="ECO:0000313" key="9">
    <source>
        <dbReference type="EMBL" id="OEL32959.1"/>
    </source>
</evidence>
<evidence type="ECO:0000259" key="7">
    <source>
        <dbReference type="PROSITE" id="PS50172"/>
    </source>
</evidence>
<dbReference type="InterPro" id="IPR001357">
    <property type="entry name" value="BRCT_dom"/>
</dbReference>
<dbReference type="PANTHER" id="PTHR23081:SF19">
    <property type="entry name" value="RNA POLYMERASE II C-TERMINAL DOMAIN PHOSPHATASE-LIKE"/>
    <property type="match status" value="1"/>
</dbReference>
<sequence>MSEMKQGGGNDAAAPRCPPHPGFIRGLCFLCGVKVEDTEGGAPELAIGDENEMMEQGGSEAAAALCPPHPGFVSGLCSLCGAKEEDAGGSASGFAVGYTQGALASATTSIGPHASDLETLLRARKLTLILDLDHTLLNSTRLDDFSPKEERNGFTSDTRDDPDRGLFRLEPYGVAKLTKLRPFARGFLEQASSIFEMHVYTLAGRAYARAAVKLLDPDGVYFGKRIVTRVDSTRRGMKSLDVIPGAEFVAAVILDDSDSVWPVNQDNLILMDRYHYFSSTCRKFGYNINSLAEQNRDEREHDGSLAVVLEVLKRVHKGFFDSVLDGAPPDVTEAIREVRRQVLLGCTVAFSWLNDLEDAMHTPMWKLAERLGAVCEVDVGETVTHVVAEDPVTKKAQWARDNNKFLVSTEWIKAASFRWCRQDEQAFPPVEVELCEWNS</sequence>
<dbReference type="NCBIfam" id="TIGR02250">
    <property type="entry name" value="FCP1_euk"/>
    <property type="match status" value="1"/>
</dbReference>
<keyword evidence="3 6" id="KW-0539">Nucleus</keyword>
<dbReference type="Gene3D" id="3.40.50.1000">
    <property type="entry name" value="HAD superfamily/HAD-like"/>
    <property type="match status" value="1"/>
</dbReference>
<feature type="domain" description="FCP1 homology" evidence="8">
    <location>
        <begin position="121"/>
        <end position="295"/>
    </location>
</feature>
<accession>A0A1E5W692</accession>
<dbReference type="Proteomes" id="UP000095767">
    <property type="component" value="Unassembled WGS sequence"/>
</dbReference>
<dbReference type="EMBL" id="LWDX02020118">
    <property type="protein sequence ID" value="OEL32959.1"/>
    <property type="molecule type" value="Genomic_DNA"/>
</dbReference>
<dbReference type="CDD" id="cd17729">
    <property type="entry name" value="BRCT_CTDP1"/>
    <property type="match status" value="1"/>
</dbReference>
<dbReference type="PROSITE" id="PS50172">
    <property type="entry name" value="BRCT"/>
    <property type="match status" value="1"/>
</dbReference>
<dbReference type="InterPro" id="IPR004274">
    <property type="entry name" value="FCP1_dom"/>
</dbReference>
<dbReference type="SUPFAM" id="SSF56784">
    <property type="entry name" value="HAD-like"/>
    <property type="match status" value="1"/>
</dbReference>
<comment type="function">
    <text evidence="6">This promotes the activity of RNA polymerase II.</text>
</comment>
<dbReference type="STRING" id="888268.A0A1E5W692"/>
<dbReference type="SMART" id="SM00577">
    <property type="entry name" value="CPDc"/>
    <property type="match status" value="1"/>
</dbReference>
<reference evidence="9 10" key="1">
    <citation type="submission" date="2016-09" db="EMBL/GenBank/DDBJ databases">
        <title>The draft genome of Dichanthelium oligosanthes: A C3 panicoid grass species.</title>
        <authorList>
            <person name="Studer A.J."/>
            <person name="Schnable J.C."/>
            <person name="Brutnell T.P."/>
        </authorList>
    </citation>
    <scope>NUCLEOTIDE SEQUENCE [LARGE SCALE GENOMIC DNA]</scope>
    <source>
        <strain evidence="10">cv. Kellogg 1175</strain>
        <tissue evidence="9">Leaf</tissue>
    </source>
</reference>
<dbReference type="EC" id="3.1.3.16" evidence="6"/>
<dbReference type="Gene3D" id="3.40.50.10190">
    <property type="entry name" value="BRCT domain"/>
    <property type="match status" value="1"/>
</dbReference>
<keyword evidence="10" id="KW-1185">Reference proteome</keyword>
<dbReference type="InterPro" id="IPR023214">
    <property type="entry name" value="HAD_sf"/>
</dbReference>
<dbReference type="Pfam" id="PF03031">
    <property type="entry name" value="NIF"/>
    <property type="match status" value="1"/>
</dbReference>
<comment type="catalytic activity">
    <reaction evidence="5 6">
        <text>O-phospho-L-threonyl-[protein] + H2O = L-threonyl-[protein] + phosphate</text>
        <dbReference type="Rhea" id="RHEA:47004"/>
        <dbReference type="Rhea" id="RHEA-COMP:11060"/>
        <dbReference type="Rhea" id="RHEA-COMP:11605"/>
        <dbReference type="ChEBI" id="CHEBI:15377"/>
        <dbReference type="ChEBI" id="CHEBI:30013"/>
        <dbReference type="ChEBI" id="CHEBI:43474"/>
        <dbReference type="ChEBI" id="CHEBI:61977"/>
        <dbReference type="EC" id="3.1.3.16"/>
    </reaction>
</comment>
<evidence type="ECO:0000256" key="3">
    <source>
        <dbReference type="ARBA" id="ARBA00023242"/>
    </source>
</evidence>
<comment type="subcellular location">
    <subcellularLocation>
        <location evidence="1 6">Nucleus</location>
    </subcellularLocation>
</comment>
<evidence type="ECO:0000256" key="6">
    <source>
        <dbReference type="RuleBase" id="RU366066"/>
    </source>
</evidence>
<keyword evidence="2 6" id="KW-0378">Hydrolase</keyword>